<dbReference type="HAMAP" id="MF_00080">
    <property type="entry name" value="IF_3"/>
    <property type="match status" value="1"/>
</dbReference>
<dbReference type="FunFam" id="3.10.20.80:FF:000001">
    <property type="entry name" value="Translation initiation factor IF-3"/>
    <property type="match status" value="1"/>
</dbReference>
<dbReference type="InterPro" id="IPR019813">
    <property type="entry name" value="Translation_initiation_fac3_CS"/>
</dbReference>
<accession>A0A6J4UA90</accession>
<dbReference type="FunFam" id="3.30.110.10:FF:000001">
    <property type="entry name" value="Translation initiation factor IF-3"/>
    <property type="match status" value="1"/>
</dbReference>
<dbReference type="InterPro" id="IPR019815">
    <property type="entry name" value="Translation_initiation_fac_3_C"/>
</dbReference>
<reference evidence="10" key="1">
    <citation type="submission" date="2020-02" db="EMBL/GenBank/DDBJ databases">
        <authorList>
            <person name="Meier V. D."/>
        </authorList>
    </citation>
    <scope>NUCLEOTIDE SEQUENCE</scope>
    <source>
        <strain evidence="10">AVDCRST_MAG59</strain>
    </source>
</reference>
<evidence type="ECO:0000259" key="9">
    <source>
        <dbReference type="Pfam" id="PF05198"/>
    </source>
</evidence>
<feature type="region of interest" description="Disordered" evidence="7">
    <location>
        <begin position="165"/>
        <end position="198"/>
    </location>
</feature>
<evidence type="ECO:0000256" key="3">
    <source>
        <dbReference type="ARBA" id="ARBA00022917"/>
    </source>
</evidence>
<dbReference type="Gene3D" id="3.10.20.80">
    <property type="entry name" value="Translation initiation factor 3 (IF-3), N-terminal domain"/>
    <property type="match status" value="1"/>
</dbReference>
<evidence type="ECO:0000256" key="6">
    <source>
        <dbReference type="RuleBase" id="RU000646"/>
    </source>
</evidence>
<dbReference type="GO" id="GO:0032790">
    <property type="term" value="P:ribosome disassembly"/>
    <property type="evidence" value="ECO:0007669"/>
    <property type="project" value="TreeGrafter"/>
</dbReference>
<feature type="domain" description="Translation initiation factor 3 N-terminal" evidence="9">
    <location>
        <begin position="5"/>
        <end position="73"/>
    </location>
</feature>
<proteinExistence type="inferred from homology"/>
<dbReference type="Gene3D" id="3.30.110.10">
    <property type="entry name" value="Translation initiation factor 3 (IF-3), C-terminal domain"/>
    <property type="match status" value="1"/>
</dbReference>
<dbReference type="InterPro" id="IPR036788">
    <property type="entry name" value="T_IF-3_C_sf"/>
</dbReference>
<dbReference type="InterPro" id="IPR036787">
    <property type="entry name" value="T_IF-3_N_sf"/>
</dbReference>
<evidence type="ECO:0000313" key="10">
    <source>
        <dbReference type="EMBL" id="CAA9542298.1"/>
    </source>
</evidence>
<dbReference type="NCBIfam" id="TIGR00168">
    <property type="entry name" value="infC"/>
    <property type="match status" value="1"/>
</dbReference>
<evidence type="ECO:0000256" key="4">
    <source>
        <dbReference type="HAMAP-Rule" id="MF_00080"/>
    </source>
</evidence>
<dbReference type="GO" id="GO:0005829">
    <property type="term" value="C:cytosol"/>
    <property type="evidence" value="ECO:0007669"/>
    <property type="project" value="TreeGrafter"/>
</dbReference>
<dbReference type="InterPro" id="IPR001288">
    <property type="entry name" value="Translation_initiation_fac_3"/>
</dbReference>
<keyword evidence="3 4" id="KW-0648">Protein biosynthesis</keyword>
<organism evidence="10">
    <name type="scientific">uncultured Thermomicrobiales bacterium</name>
    <dbReference type="NCBI Taxonomy" id="1645740"/>
    <lineage>
        <taxon>Bacteria</taxon>
        <taxon>Pseudomonadati</taxon>
        <taxon>Thermomicrobiota</taxon>
        <taxon>Thermomicrobia</taxon>
        <taxon>Thermomicrobiales</taxon>
        <taxon>environmental samples</taxon>
    </lineage>
</organism>
<dbReference type="PROSITE" id="PS00938">
    <property type="entry name" value="IF3"/>
    <property type="match status" value="1"/>
</dbReference>
<dbReference type="PANTHER" id="PTHR10938">
    <property type="entry name" value="TRANSLATION INITIATION FACTOR IF-3"/>
    <property type="match status" value="1"/>
</dbReference>
<feature type="domain" description="Translation initiation factor 3 C-terminal" evidence="8">
    <location>
        <begin position="81"/>
        <end position="165"/>
    </location>
</feature>
<comment type="subcellular location">
    <subcellularLocation>
        <location evidence="4 6">Cytoplasm</location>
    </subcellularLocation>
</comment>
<keyword evidence="2 4" id="KW-0396">Initiation factor</keyword>
<dbReference type="Pfam" id="PF00707">
    <property type="entry name" value="IF3_C"/>
    <property type="match status" value="1"/>
</dbReference>
<evidence type="ECO:0000256" key="1">
    <source>
        <dbReference type="ARBA" id="ARBA00005439"/>
    </source>
</evidence>
<comment type="subunit">
    <text evidence="4 6">Monomer.</text>
</comment>
<dbReference type="GO" id="GO:0043022">
    <property type="term" value="F:ribosome binding"/>
    <property type="evidence" value="ECO:0007669"/>
    <property type="project" value="UniProtKB-ARBA"/>
</dbReference>
<keyword evidence="4" id="KW-0963">Cytoplasm</keyword>
<dbReference type="SUPFAM" id="SSF54364">
    <property type="entry name" value="Translation initiation factor IF3, N-terminal domain"/>
    <property type="match status" value="1"/>
</dbReference>
<evidence type="ECO:0000259" key="8">
    <source>
        <dbReference type="Pfam" id="PF00707"/>
    </source>
</evidence>
<dbReference type="AlphaFoldDB" id="A0A6J4UA90"/>
<comment type="function">
    <text evidence="4 6">IF-3 binds to the 30S ribosomal subunit and shifts the equilibrium between 70S ribosomes and their 50S and 30S subunits in favor of the free subunits, thus enhancing the availability of 30S subunits on which protein synthesis initiation begins.</text>
</comment>
<dbReference type="EMBL" id="CADCWF010000052">
    <property type="protein sequence ID" value="CAA9542298.1"/>
    <property type="molecule type" value="Genomic_DNA"/>
</dbReference>
<dbReference type="InterPro" id="IPR019814">
    <property type="entry name" value="Translation_initiation_fac_3_N"/>
</dbReference>
<evidence type="ECO:0000256" key="2">
    <source>
        <dbReference type="ARBA" id="ARBA00022540"/>
    </source>
</evidence>
<protein>
    <recommendedName>
        <fullName evidence="4 5">Translation initiation factor IF-3</fullName>
    </recommendedName>
</protein>
<sequence>MQTRVNERIRIREVRLIDDEGTQVGVIPTFEALQMARDRGLDLVEVAPNAMPPVCRLMDYGKFRYEQSRKERESRKNQHVVELKEVRIRPKIDEHDLSTKGRQAAKFLDGGDKVKLTVLFRGREMAHPDIGRGLLDQLSDQLRPHGSIEQPPRMEGRTMTMFMNPLKPKQAPAGAQRPDATSGAERNETGGQAEVENA</sequence>
<comment type="similarity">
    <text evidence="1 4 6">Belongs to the IF-3 family.</text>
</comment>
<evidence type="ECO:0000256" key="7">
    <source>
        <dbReference type="SAM" id="MobiDB-lite"/>
    </source>
</evidence>
<dbReference type="GO" id="GO:0016020">
    <property type="term" value="C:membrane"/>
    <property type="evidence" value="ECO:0007669"/>
    <property type="project" value="TreeGrafter"/>
</dbReference>
<name>A0A6J4UA90_9BACT</name>
<evidence type="ECO:0000256" key="5">
    <source>
        <dbReference type="NCBIfam" id="TIGR00168"/>
    </source>
</evidence>
<gene>
    <name evidence="4" type="primary">infC</name>
    <name evidence="10" type="ORF">AVDCRST_MAG59-939</name>
</gene>
<dbReference type="PANTHER" id="PTHR10938:SF0">
    <property type="entry name" value="TRANSLATION INITIATION FACTOR IF-3, MITOCHONDRIAL"/>
    <property type="match status" value="1"/>
</dbReference>
<dbReference type="GO" id="GO:0003743">
    <property type="term" value="F:translation initiation factor activity"/>
    <property type="evidence" value="ECO:0007669"/>
    <property type="project" value="UniProtKB-UniRule"/>
</dbReference>
<dbReference type="Pfam" id="PF05198">
    <property type="entry name" value="IF3_N"/>
    <property type="match status" value="1"/>
</dbReference>
<dbReference type="SUPFAM" id="SSF55200">
    <property type="entry name" value="Translation initiation factor IF3, C-terminal domain"/>
    <property type="match status" value="1"/>
</dbReference>